<dbReference type="PANTHER" id="PTHR46644">
    <property type="entry name" value="DNA REPAIR PROTEIN XRCC2"/>
    <property type="match status" value="1"/>
</dbReference>
<comment type="caution">
    <text evidence="2">The sequence shown here is derived from an EMBL/GenBank/DDBJ whole genome shotgun (WGS) entry which is preliminary data.</text>
</comment>
<dbReference type="GO" id="GO:0000724">
    <property type="term" value="P:double-strand break repair via homologous recombination"/>
    <property type="evidence" value="ECO:0007669"/>
    <property type="project" value="InterPro"/>
</dbReference>
<organism evidence="2 3">
    <name type="scientific">Polarella glacialis</name>
    <name type="common">Dinoflagellate</name>
    <dbReference type="NCBI Taxonomy" id="89957"/>
    <lineage>
        <taxon>Eukaryota</taxon>
        <taxon>Sar</taxon>
        <taxon>Alveolata</taxon>
        <taxon>Dinophyceae</taxon>
        <taxon>Suessiales</taxon>
        <taxon>Suessiaceae</taxon>
        <taxon>Polarella</taxon>
    </lineage>
</organism>
<dbReference type="SUPFAM" id="SSF52540">
    <property type="entry name" value="P-loop containing nucleoside triphosphate hydrolases"/>
    <property type="match status" value="1"/>
</dbReference>
<dbReference type="InterPro" id="IPR003593">
    <property type="entry name" value="AAA+_ATPase"/>
</dbReference>
<reference evidence="2" key="1">
    <citation type="submission" date="2021-02" db="EMBL/GenBank/DDBJ databases">
        <authorList>
            <person name="Dougan E. K."/>
            <person name="Rhodes N."/>
            <person name="Thang M."/>
            <person name="Chan C."/>
        </authorList>
    </citation>
    <scope>NUCLEOTIDE SEQUENCE</scope>
</reference>
<dbReference type="InterPro" id="IPR027417">
    <property type="entry name" value="P-loop_NTPase"/>
</dbReference>
<dbReference type="PANTHER" id="PTHR46644:SF2">
    <property type="entry name" value="DNA REPAIR PROTEIN XRCC2"/>
    <property type="match status" value="1"/>
</dbReference>
<dbReference type="GO" id="GO:0005657">
    <property type="term" value="C:replication fork"/>
    <property type="evidence" value="ECO:0007669"/>
    <property type="project" value="InterPro"/>
</dbReference>
<name>A0A813IU20_POLGL</name>
<dbReference type="SMART" id="SM00382">
    <property type="entry name" value="AAA"/>
    <property type="match status" value="1"/>
</dbReference>
<sequence length="289" mass="30563">AIAALVAPDETASDLFRTLRSSRGTGIACLDQHLPGGSLGPGQLVALHGETGCGKSVLLRNALAAYILPQSCGGHALPSVLIDAERTFDPAILARLLRARLMSSEDWRRQAAEEKLDVAEAVSECLARLLILSPSEPIDMLRQLRQLKKVLAANPTAGILAVDSMSAWQSLAAAFPRTVGPPLKECWRALARLQAEHCIAVVVTHRDPVATEGNAAIGGNLHLGLRRLVTASVNVAGHEGMDVDDGDDELCSKTVQFNEVFTLTAWAQAAAVQPTSFVVSPAGEVITCN</sequence>
<dbReference type="InterPro" id="IPR030547">
    <property type="entry name" value="XRCC2"/>
</dbReference>
<accession>A0A813IU20</accession>
<dbReference type="EMBL" id="CAJNNW010013193">
    <property type="protein sequence ID" value="CAE8655150.1"/>
    <property type="molecule type" value="Genomic_DNA"/>
</dbReference>
<dbReference type="GO" id="GO:0033063">
    <property type="term" value="C:Rad51B-Rad51C-Rad51D-XRCC2 complex"/>
    <property type="evidence" value="ECO:0007669"/>
    <property type="project" value="InterPro"/>
</dbReference>
<dbReference type="AlphaFoldDB" id="A0A813IU20"/>
<evidence type="ECO:0000259" key="1">
    <source>
        <dbReference type="SMART" id="SM00382"/>
    </source>
</evidence>
<evidence type="ECO:0000313" key="3">
    <source>
        <dbReference type="Proteomes" id="UP000626109"/>
    </source>
</evidence>
<evidence type="ECO:0000313" key="2">
    <source>
        <dbReference type="EMBL" id="CAE8655150.1"/>
    </source>
</evidence>
<proteinExistence type="predicted"/>
<protein>
    <recommendedName>
        <fullName evidence="1">AAA+ ATPase domain-containing protein</fullName>
    </recommendedName>
</protein>
<dbReference type="Gene3D" id="3.40.50.300">
    <property type="entry name" value="P-loop containing nucleotide triphosphate hydrolases"/>
    <property type="match status" value="1"/>
</dbReference>
<feature type="non-terminal residue" evidence="2">
    <location>
        <position position="1"/>
    </location>
</feature>
<dbReference type="Proteomes" id="UP000626109">
    <property type="component" value="Unassembled WGS sequence"/>
</dbReference>
<feature type="domain" description="AAA+ ATPase" evidence="1">
    <location>
        <begin position="41"/>
        <end position="229"/>
    </location>
</feature>
<gene>
    <name evidence="2" type="ORF">PGLA2088_LOCUS11437</name>
</gene>